<dbReference type="HOGENOM" id="CLU_1822767_0_0_6"/>
<dbReference type="KEGG" id="kpm:KPHS_10110"/>
<keyword evidence="2" id="KW-1185">Reference proteome</keyword>
<dbReference type="STRING" id="1125630.KPHS_10110"/>
<dbReference type="EMBL" id="CP003200">
    <property type="protein sequence ID" value="AEW59709.1"/>
    <property type="molecule type" value="Genomic_DNA"/>
</dbReference>
<evidence type="ECO:0000313" key="2">
    <source>
        <dbReference type="Proteomes" id="UP000007841"/>
    </source>
</evidence>
<dbReference type="Proteomes" id="UP000007841">
    <property type="component" value="Chromosome"/>
</dbReference>
<proteinExistence type="predicted"/>
<sequence length="141" mass="16342">MKTHELISLIEYISKIMAHYPNKSVEYALDDILNLLDARKKKPTPIVKEKQSSQILKKEDYLKSSKDMYSLRHIHNKSSKSDSEPNETLNDLSIEQLKKLANDIGIKTSSRQNKGILVMNITKTLERRRIDSTIKDKDKED</sequence>
<protein>
    <submittedName>
        <fullName evidence="1">Uncharacterized protein</fullName>
    </submittedName>
</protein>
<dbReference type="RefSeq" id="YP_005225311.1">
    <property type="nucleotide sequence ID" value="NC_016845.1"/>
</dbReference>
<dbReference type="RefSeq" id="WP_004152979.1">
    <property type="nucleotide sequence ID" value="NC_016845.1"/>
</dbReference>
<gene>
    <name evidence="1" type="ordered locus">KPHS_10110</name>
</gene>
<dbReference type="AlphaFoldDB" id="A0A0H3GSD9"/>
<organism evidence="1 2">
    <name type="scientific">Klebsiella pneumoniae subsp. pneumoniae (strain HS11286)</name>
    <dbReference type="NCBI Taxonomy" id="1125630"/>
    <lineage>
        <taxon>Bacteria</taxon>
        <taxon>Pseudomonadati</taxon>
        <taxon>Pseudomonadota</taxon>
        <taxon>Gammaproteobacteria</taxon>
        <taxon>Enterobacterales</taxon>
        <taxon>Enterobacteriaceae</taxon>
        <taxon>Klebsiella/Raoultella group</taxon>
        <taxon>Klebsiella</taxon>
        <taxon>Klebsiella pneumoniae complex</taxon>
    </lineage>
</organism>
<name>A0A0H3GSD9_KLEPH</name>
<reference evidence="1 2" key="1">
    <citation type="journal article" date="2012" name="J. Bacteriol.">
        <title>Complete genome sequence of Klebsiella pneumoniae subsp. pneumoniae HS11286, a multidrug-resistant strain isolated from human sputum.</title>
        <authorList>
            <person name="Liu P."/>
            <person name="Li P."/>
            <person name="Jiang X."/>
            <person name="Bi D."/>
            <person name="Xie Y."/>
            <person name="Tai C."/>
            <person name="Deng Z."/>
            <person name="Rajakumar K."/>
            <person name="Ou H.Y."/>
        </authorList>
    </citation>
    <scope>NUCLEOTIDE SEQUENCE [LARGE SCALE GENOMIC DNA]</scope>
    <source>
        <strain evidence="1 2">HS11286</strain>
    </source>
</reference>
<evidence type="ECO:0000313" key="1">
    <source>
        <dbReference type="EMBL" id="AEW59709.1"/>
    </source>
</evidence>
<accession>A0A0H3GSD9</accession>
<dbReference type="GeneID" id="11846008"/>